<keyword evidence="2" id="KW-0812">Transmembrane</keyword>
<dbReference type="GeneID" id="87898366"/>
<feature type="region of interest" description="Disordered" evidence="1">
    <location>
        <begin position="701"/>
        <end position="748"/>
    </location>
</feature>
<sequence length="798" mass="89737">MTDKVNVDSATCPEDANSTDCLLRLVLAALDKQTTNTAEEFNWDPLTFFFTAPIGLFAALFAAITIYQAVLSSGPGRRKSNRRAIGPWALKTKTEWSWRDLNSLSIASTPVLRADDFLQTMGGRREWHIFRESRESQDKVLSSTEGARALYGTMCLRRLERVGEEYNKFFGTEKPSQCSATWLRFLSHVKLHRITFGTALVETTMADYLPADLVAAPAYAEIGFLIAAAAASGAHSMIFTGSESSHYPVIIGDSFQLDFRQHPVLGIVGVFSQHGQLSRLPLKEQDEKTNDPFASRPIWHDYRQSTKAIVAILHARGEVYCWPQWNHRSRGCQLLNTITLRKWLPIGITQSMHDIYWQESCRRFSDGYGELQWLLGADIELNGIPSIFPGKLSRRNPNLLSLLALHHNFWCHSGGIRMDSSVSQSSRSTLVAFPEEVTVSMRGSESSRLRIRLVMDTSVLPTDVTANMIAGITRFIDGEDIDQLRWSDEFGFHFTEIQAMNLMSDVRLHLGNKSKEPQGDRPVTHVVVRTPLLDVCQDLVFGLDKFQARLDAMSALERQYLRALIYLQIKMLDYWLLAVCGEYLPIARTLRLLVVTAILLDGETQVQHGEKEGVVVGSHPHRQWNHDIVDSSPYPPPTAKHLNTLENLDSFLEATSDPNSHHVFPGVNRTMEKIHPWGWDNSVVKALKNFLDKCYRNHGPRKGMVPGTRLGRGGSTTAQGSQAQHDDGPEVETDGEGLNYQPPDRDIQFGKSETRTFEEVLDDLLVWRALLVAALFWSAPDNSQVLKSGIWEQVIPVV</sequence>
<evidence type="ECO:0000313" key="4">
    <source>
        <dbReference type="Proteomes" id="UP001322138"/>
    </source>
</evidence>
<dbReference type="Proteomes" id="UP001322138">
    <property type="component" value="Unassembled WGS sequence"/>
</dbReference>
<accession>A0ABR0FLM6</accession>
<organism evidence="3 4">
    <name type="scientific">Podospora bellae-mahoneyi</name>
    <dbReference type="NCBI Taxonomy" id="2093777"/>
    <lineage>
        <taxon>Eukaryota</taxon>
        <taxon>Fungi</taxon>
        <taxon>Dikarya</taxon>
        <taxon>Ascomycota</taxon>
        <taxon>Pezizomycotina</taxon>
        <taxon>Sordariomycetes</taxon>
        <taxon>Sordariomycetidae</taxon>
        <taxon>Sordariales</taxon>
        <taxon>Podosporaceae</taxon>
        <taxon>Podospora</taxon>
    </lineage>
</organism>
<reference evidence="3 4" key="1">
    <citation type="journal article" date="2023" name="bioRxiv">
        <title>High-quality genome assemblies of four members of thePodospora anserinaspecies complex.</title>
        <authorList>
            <person name="Ament-Velasquez S.L."/>
            <person name="Vogan A.A."/>
            <person name="Wallerman O."/>
            <person name="Hartmann F."/>
            <person name="Gautier V."/>
            <person name="Silar P."/>
            <person name="Giraud T."/>
            <person name="Johannesson H."/>
        </authorList>
    </citation>
    <scope>NUCLEOTIDE SEQUENCE [LARGE SCALE GENOMIC DNA]</scope>
    <source>
        <strain evidence="3 4">CBS 112042</strain>
    </source>
</reference>
<evidence type="ECO:0000256" key="2">
    <source>
        <dbReference type="SAM" id="Phobius"/>
    </source>
</evidence>
<evidence type="ECO:0000313" key="3">
    <source>
        <dbReference type="EMBL" id="KAK4643672.1"/>
    </source>
</evidence>
<feature type="transmembrane region" description="Helical" evidence="2">
    <location>
        <begin position="48"/>
        <end position="70"/>
    </location>
</feature>
<keyword evidence="2" id="KW-1133">Transmembrane helix</keyword>
<keyword evidence="2" id="KW-0472">Membrane</keyword>
<gene>
    <name evidence="3" type="ORF">QC761_406105</name>
</gene>
<protein>
    <submittedName>
        <fullName evidence="3">Uncharacterized protein</fullName>
    </submittedName>
</protein>
<proteinExistence type="predicted"/>
<name>A0ABR0FLM6_9PEZI</name>
<dbReference type="EMBL" id="JAFFGZ010000006">
    <property type="protein sequence ID" value="KAK4643672.1"/>
    <property type="molecule type" value="Genomic_DNA"/>
</dbReference>
<keyword evidence="4" id="KW-1185">Reference proteome</keyword>
<evidence type="ECO:0000256" key="1">
    <source>
        <dbReference type="SAM" id="MobiDB-lite"/>
    </source>
</evidence>
<dbReference type="RefSeq" id="XP_062732648.1">
    <property type="nucleotide sequence ID" value="XM_062878884.1"/>
</dbReference>
<comment type="caution">
    <text evidence="3">The sequence shown here is derived from an EMBL/GenBank/DDBJ whole genome shotgun (WGS) entry which is preliminary data.</text>
</comment>